<reference evidence="1 2" key="1">
    <citation type="submission" date="2018-05" db="EMBL/GenBank/DDBJ databases">
        <title>Comparative genomic sequence analysis between strain HN4 and CCM 8460T (Falsochrobactrum ovis) will provide more evidence to prove that HN4 is a new species of Falsochrobactrum.</title>
        <authorList>
            <person name="Lyu W."/>
            <person name="Sun L."/>
            <person name="Yao L."/>
        </authorList>
    </citation>
    <scope>NUCLEOTIDE SEQUENCE [LARGE SCALE GENOMIC DNA]</scope>
    <source>
        <strain evidence="1 2">HN4</strain>
    </source>
</reference>
<protein>
    <submittedName>
        <fullName evidence="1">Uncharacterized protein</fullName>
    </submittedName>
</protein>
<keyword evidence="2" id="KW-1185">Reference proteome</keyword>
<evidence type="ECO:0000313" key="2">
    <source>
        <dbReference type="Proteomes" id="UP000245865"/>
    </source>
</evidence>
<gene>
    <name evidence="1" type="ORF">DKP76_07295</name>
</gene>
<dbReference type="RefSeq" id="WP_109705753.1">
    <property type="nucleotide sequence ID" value="NZ_QGDB01000002.1"/>
</dbReference>
<sequence>MVTRTMEAAQVDVQADEYGKGARRVKVGDRVKSLVTEMDVVAGKEYVVSGACGNCVIITDDAGEAYPLDTGEWAVSDEPRFKVGDRVRLVKDGKSTIGAVGKLATIESWDGKLMNNGEYLLNIDPPYNYQTLSVEPQYTRAKPDCIEPVLSIQSGKYYRTRDGRKVGPMRTTADRATHNGADWWCDGRANSTMETSADLIAEWADEPQVASQEAASNDNDNVSSAFDDLMGVVADATKSWLENTVDPTPPTVTKVRFVKTHRGYGYELARFDKWSFVDTGGNQPVIIATSKLVAA</sequence>
<accession>A0A316JE10</accession>
<proteinExistence type="predicted"/>
<dbReference type="EMBL" id="QGDB01000002">
    <property type="protein sequence ID" value="PWL18859.1"/>
    <property type="molecule type" value="Genomic_DNA"/>
</dbReference>
<dbReference type="AlphaFoldDB" id="A0A316JE10"/>
<evidence type="ECO:0000313" key="1">
    <source>
        <dbReference type="EMBL" id="PWL18859.1"/>
    </source>
</evidence>
<comment type="caution">
    <text evidence="1">The sequence shown here is derived from an EMBL/GenBank/DDBJ whole genome shotgun (WGS) entry which is preliminary data.</text>
</comment>
<organism evidence="1 2">
    <name type="scientific">Falsochrobactrum shanghaiense</name>
    <dbReference type="NCBI Taxonomy" id="2201899"/>
    <lineage>
        <taxon>Bacteria</taxon>
        <taxon>Pseudomonadati</taxon>
        <taxon>Pseudomonadota</taxon>
        <taxon>Alphaproteobacteria</taxon>
        <taxon>Hyphomicrobiales</taxon>
        <taxon>Brucellaceae</taxon>
        <taxon>Falsochrobactrum</taxon>
    </lineage>
</organism>
<dbReference type="OrthoDB" id="8410940at2"/>
<name>A0A316JE10_9HYPH</name>
<dbReference type="Proteomes" id="UP000245865">
    <property type="component" value="Unassembled WGS sequence"/>
</dbReference>